<evidence type="ECO:0000313" key="9">
    <source>
        <dbReference type="EMBL" id="CUS52745.1"/>
    </source>
</evidence>
<dbReference type="PANTHER" id="PTHR33362">
    <property type="entry name" value="SIALIC ACID TRAP TRANSPORTER PERMEASE PROTEIN SIAT-RELATED"/>
    <property type="match status" value="1"/>
</dbReference>
<dbReference type="AlphaFoldDB" id="A0A160TSV3"/>
<feature type="transmembrane region" description="Helical" evidence="7">
    <location>
        <begin position="174"/>
        <end position="199"/>
    </location>
</feature>
<feature type="transmembrane region" description="Helical" evidence="7">
    <location>
        <begin position="141"/>
        <end position="168"/>
    </location>
</feature>
<keyword evidence="3" id="KW-0997">Cell inner membrane</keyword>
<dbReference type="InterPro" id="IPR010656">
    <property type="entry name" value="DctM"/>
</dbReference>
<organism evidence="9">
    <name type="scientific">hydrothermal vent metagenome</name>
    <dbReference type="NCBI Taxonomy" id="652676"/>
    <lineage>
        <taxon>unclassified sequences</taxon>
        <taxon>metagenomes</taxon>
        <taxon>ecological metagenomes</taxon>
    </lineage>
</organism>
<dbReference type="GO" id="GO:0005886">
    <property type="term" value="C:plasma membrane"/>
    <property type="evidence" value="ECO:0007669"/>
    <property type="project" value="UniProtKB-SubCell"/>
</dbReference>
<sequence>MDPISLGLIALVALTVMLFSGMRIAFATAICGFVGLWALRGYVPAASLASTVAHGHLTSYSLLVLPLFIMMGFFAFFAGITRDLYWAARQWLGHLPGGLAIATVFGSAGFAAACGASTASAAVMGKIALPELKKFGYDDKVATGAVAAGGTMATMIPPSVLMVIYGFIAEESIGALLLAGILPGLMEAASYGLMLWVRFKINPELGPPIRGITWSQRFRSLKGVWGMVVLIILVMGSIYTGLATPTESAAVGAIGAFLMALPRLNWRSFKDTMLETAKTSGMIFAIVAGVLIFVHFLGFTGMPGVIAESIITLDISPTLVLILILLLYLFLGMFLDGIGMLLLTVPLVLPTIHHLHETTGNELFNPIVFGVLVIRMIEIGLITPPVGLNVYVLKGVAPKVKMGDIFKGCGWFVVVDLINVAILISFPAIILLIPTTMIR</sequence>
<evidence type="ECO:0000256" key="6">
    <source>
        <dbReference type="ARBA" id="ARBA00023136"/>
    </source>
</evidence>
<comment type="subcellular location">
    <subcellularLocation>
        <location evidence="1">Cell inner membrane</location>
        <topology evidence="1">Multi-pass membrane protein</topology>
    </subcellularLocation>
</comment>
<dbReference type="EMBL" id="CZRL01000086">
    <property type="protein sequence ID" value="CUS52745.1"/>
    <property type="molecule type" value="Genomic_DNA"/>
</dbReference>
<gene>
    <name evidence="9" type="ORF">MGWOODY_XGa614</name>
</gene>
<dbReference type="NCBIfam" id="TIGR00786">
    <property type="entry name" value="dctM"/>
    <property type="match status" value="1"/>
</dbReference>
<evidence type="ECO:0000256" key="7">
    <source>
        <dbReference type="SAM" id="Phobius"/>
    </source>
</evidence>
<evidence type="ECO:0000256" key="3">
    <source>
        <dbReference type="ARBA" id="ARBA00022519"/>
    </source>
</evidence>
<dbReference type="InterPro" id="IPR004681">
    <property type="entry name" value="TRAP_DctM"/>
</dbReference>
<feature type="transmembrane region" description="Helical" evidence="7">
    <location>
        <begin position="220"/>
        <end position="242"/>
    </location>
</feature>
<reference evidence="9" key="1">
    <citation type="submission" date="2015-10" db="EMBL/GenBank/DDBJ databases">
        <authorList>
            <person name="Gilbert D.G."/>
        </authorList>
    </citation>
    <scope>NUCLEOTIDE SEQUENCE</scope>
</reference>
<dbReference type="PIRSF" id="PIRSF006066">
    <property type="entry name" value="HI0050"/>
    <property type="match status" value="1"/>
</dbReference>
<feature type="transmembrane region" description="Helical" evidence="7">
    <location>
        <begin position="367"/>
        <end position="393"/>
    </location>
</feature>
<accession>A0A160TSV3</accession>
<evidence type="ECO:0000259" key="8">
    <source>
        <dbReference type="Pfam" id="PF06808"/>
    </source>
</evidence>
<feature type="transmembrane region" description="Helical" evidence="7">
    <location>
        <begin position="405"/>
        <end position="433"/>
    </location>
</feature>
<proteinExistence type="predicted"/>
<feature type="transmembrane region" description="Helical" evidence="7">
    <location>
        <begin position="100"/>
        <end position="129"/>
    </location>
</feature>
<feature type="transmembrane region" description="Helical" evidence="7">
    <location>
        <begin position="338"/>
        <end position="355"/>
    </location>
</feature>
<name>A0A160TSV3_9ZZZZ</name>
<feature type="transmembrane region" description="Helical" evidence="7">
    <location>
        <begin position="60"/>
        <end position="80"/>
    </location>
</feature>
<evidence type="ECO:0000256" key="2">
    <source>
        <dbReference type="ARBA" id="ARBA00022475"/>
    </source>
</evidence>
<feature type="transmembrane region" description="Helical" evidence="7">
    <location>
        <begin position="278"/>
        <end position="298"/>
    </location>
</feature>
<feature type="domain" description="TRAP C4-dicarboxylate transport system permease DctM subunit" evidence="8">
    <location>
        <begin position="11"/>
        <end position="429"/>
    </location>
</feature>
<feature type="transmembrane region" description="Helical" evidence="7">
    <location>
        <begin position="310"/>
        <end position="331"/>
    </location>
</feature>
<keyword evidence="2" id="KW-1003">Cell membrane</keyword>
<feature type="transmembrane region" description="Helical" evidence="7">
    <location>
        <begin position="6"/>
        <end position="39"/>
    </location>
</feature>
<protein>
    <submittedName>
        <fullName evidence="9">TRAP-type C4-dicarboxylate transport system,large permease component</fullName>
    </submittedName>
</protein>
<evidence type="ECO:0000256" key="5">
    <source>
        <dbReference type="ARBA" id="ARBA00022989"/>
    </source>
</evidence>
<dbReference type="Pfam" id="PF06808">
    <property type="entry name" value="DctM"/>
    <property type="match status" value="1"/>
</dbReference>
<keyword evidence="4 7" id="KW-0812">Transmembrane</keyword>
<evidence type="ECO:0000256" key="4">
    <source>
        <dbReference type="ARBA" id="ARBA00022692"/>
    </source>
</evidence>
<feature type="transmembrane region" description="Helical" evidence="7">
    <location>
        <begin position="248"/>
        <end position="266"/>
    </location>
</feature>
<dbReference type="PANTHER" id="PTHR33362:SF5">
    <property type="entry name" value="C4-DICARBOXYLATE TRAP TRANSPORTER LARGE PERMEASE PROTEIN DCTM"/>
    <property type="match status" value="1"/>
</dbReference>
<keyword evidence="5 7" id="KW-1133">Transmembrane helix</keyword>
<evidence type="ECO:0000256" key="1">
    <source>
        <dbReference type="ARBA" id="ARBA00004429"/>
    </source>
</evidence>
<dbReference type="GO" id="GO:0022857">
    <property type="term" value="F:transmembrane transporter activity"/>
    <property type="evidence" value="ECO:0007669"/>
    <property type="project" value="TreeGrafter"/>
</dbReference>
<keyword evidence="6 7" id="KW-0472">Membrane</keyword>